<evidence type="ECO:0000256" key="5">
    <source>
        <dbReference type="ARBA" id="ARBA00022917"/>
    </source>
</evidence>
<evidence type="ECO:0000256" key="9">
    <source>
        <dbReference type="ARBA" id="ARBA00046432"/>
    </source>
</evidence>
<protein>
    <recommendedName>
        <fullName evidence="7">Translation initiation factor eIF2B subunit beta</fullName>
    </recommendedName>
    <alternativeName>
        <fullName evidence="8">eIF2B GDP-GTP exchange factor subunit beta</fullName>
    </alternativeName>
</protein>
<dbReference type="Gene3D" id="3.40.50.10470">
    <property type="entry name" value="Translation initiation factor eif-2b, domain 2"/>
    <property type="match status" value="1"/>
</dbReference>
<comment type="subunit">
    <text evidence="9">Component of the translation initiation factor 2B (eIF2B) complex which is a heterodecamer of two sets of five different subunits: alpha, beta, gamma, delta and epsilon. Subunits alpha, beta and delta comprise a regulatory subcomplex and subunits epsilon and gamma comprise a catalytic subcomplex. Within the complex, the hexameric regulatory complex resides at the center, with the two heterodimeric catalytic subcomplexes bound on opposite sides.</text>
</comment>
<dbReference type="GO" id="GO:0048513">
    <property type="term" value="P:animal organ development"/>
    <property type="evidence" value="ECO:0007669"/>
    <property type="project" value="UniProtKB-ARBA"/>
</dbReference>
<dbReference type="InterPro" id="IPR037171">
    <property type="entry name" value="NagB/RpiA_transferase-like"/>
</dbReference>
<organism evidence="12 13">
    <name type="scientific">Coturnix japonica</name>
    <name type="common">Japanese quail</name>
    <name type="synonym">Coturnix coturnix japonica</name>
    <dbReference type="NCBI Taxonomy" id="93934"/>
    <lineage>
        <taxon>Eukaryota</taxon>
        <taxon>Metazoa</taxon>
        <taxon>Chordata</taxon>
        <taxon>Craniata</taxon>
        <taxon>Vertebrata</taxon>
        <taxon>Euteleostomi</taxon>
        <taxon>Archelosauria</taxon>
        <taxon>Archosauria</taxon>
        <taxon>Dinosauria</taxon>
        <taxon>Saurischia</taxon>
        <taxon>Theropoda</taxon>
        <taxon>Coelurosauria</taxon>
        <taxon>Aves</taxon>
        <taxon>Neognathae</taxon>
        <taxon>Galloanserae</taxon>
        <taxon>Galliformes</taxon>
        <taxon>Phasianidae</taxon>
        <taxon>Perdicinae</taxon>
        <taxon>Coturnix</taxon>
    </lineage>
</organism>
<comment type="similarity">
    <text evidence="2 10">Belongs to the eIF-2B alpha/beta/delta subunits family.</text>
</comment>
<evidence type="ECO:0000256" key="2">
    <source>
        <dbReference type="ARBA" id="ARBA00007251"/>
    </source>
</evidence>
<dbReference type="InterPro" id="IPR042529">
    <property type="entry name" value="IF_2B-like_C"/>
</dbReference>
<evidence type="ECO:0000313" key="12">
    <source>
        <dbReference type="Ensembl" id="ENSCJPP00005024426.1"/>
    </source>
</evidence>
<dbReference type="PANTHER" id="PTHR45859">
    <property type="entry name" value="TRANSLATION INITIATION FACTOR EIF-2B SUBUNIT BETA"/>
    <property type="match status" value="1"/>
</dbReference>
<feature type="compositionally biased region" description="Low complexity" evidence="11">
    <location>
        <begin position="123"/>
        <end position="134"/>
    </location>
</feature>
<evidence type="ECO:0000256" key="3">
    <source>
        <dbReference type="ARBA" id="ARBA00022490"/>
    </source>
</evidence>
<dbReference type="Ensembl" id="ENSCJPT00005033293.1">
    <property type="protein sequence ID" value="ENSCJPP00005024426.1"/>
    <property type="gene ID" value="ENSCJPG00005019244.1"/>
</dbReference>
<evidence type="ECO:0000256" key="11">
    <source>
        <dbReference type="SAM" id="MobiDB-lite"/>
    </source>
</evidence>
<gene>
    <name evidence="12" type="primary">EIF2B2</name>
</gene>
<evidence type="ECO:0000256" key="6">
    <source>
        <dbReference type="ARBA" id="ARBA00043898"/>
    </source>
</evidence>
<sequence>MPTRCPSAAVLPSSRSPVCAFQFSGERQLLARLSYHGRGRTAPSSPFRAFIHETRGSGRKQSCARRDTGLAAVPTGCGGGARWDVLRGTGGVSAELANPAAWHGLRRNCPATAPGTGAGNVNSPASTRRSSPRAGFPSSRSLPPNLVALLFMGRISTQTNGSSDAMNLALARSHAACVGAPSACRHPAARSAQPGCTHCGCAGGTGERRWCPAGSPPRFLHRRGGAATQRGATAMAPGSGRDGAALLPDPGAASGTGRAATAAPPSTVCFGCHPLQVNALLIGRAATGRDWAGVCANGAGRERKRKRCPSVRRCVAMPGAAERGSELSEQIESFVSRLRGGGHRPRSEDTARQTLSLLRKIIAHGRWGWAGELMDLIRTEGRRMTAAQPSETTVGNMVRRVLKVIREEYGRLHGRSEESDQQDSLHKLLTSGGLSEDFSTPYPSLRANVIEAINELLIELEGTTDNIAMQALEHIHSNEVIMTIGYSRTVEAFLKEAARKRKFQVIVAECAPFCQGHEMAVRLSKENIETTVMSDAAIFAVMSRVNKVIIGTKTILANGALIAVSGTHTLALAAKHHSTPLIVCAPMFKLSPQFPNEEDSFQKFVSPQEVLPFTEGEILAKINVHCPVFDYVPPELITLFISNIGGNAPSYIYRLMSELYHPDDYEL</sequence>
<dbReference type="PANTHER" id="PTHR45859:SF1">
    <property type="entry name" value="TRANSLATION INITIATION FACTOR EIF-2B SUBUNIT BETA"/>
    <property type="match status" value="1"/>
</dbReference>
<dbReference type="FunFam" id="3.40.50.10470:FF:000004">
    <property type="entry name" value="Translation initiation factor eIF-2B subunit beta"/>
    <property type="match status" value="1"/>
</dbReference>
<dbReference type="InterPro" id="IPR000649">
    <property type="entry name" value="IF-2B-related"/>
</dbReference>
<dbReference type="GO" id="GO:0007417">
    <property type="term" value="P:central nervous system development"/>
    <property type="evidence" value="ECO:0007669"/>
    <property type="project" value="UniProtKB-ARBA"/>
</dbReference>
<dbReference type="GO" id="GO:0003743">
    <property type="term" value="F:translation initiation factor activity"/>
    <property type="evidence" value="ECO:0007669"/>
    <property type="project" value="UniProtKB-KW"/>
</dbReference>
<keyword evidence="3" id="KW-0963">Cytoplasm</keyword>
<comment type="subcellular location">
    <subcellularLocation>
        <location evidence="1">Cytoplasm</location>
        <location evidence="1">Cytosol</location>
    </subcellularLocation>
</comment>
<accession>A0A8C2U7N8</accession>
<reference evidence="12" key="2">
    <citation type="submission" date="2025-08" db="UniProtKB">
        <authorList>
            <consortium name="Ensembl"/>
        </authorList>
    </citation>
    <scope>IDENTIFICATION</scope>
</reference>
<keyword evidence="4" id="KW-0396">Initiation factor</keyword>
<evidence type="ECO:0000256" key="4">
    <source>
        <dbReference type="ARBA" id="ARBA00022540"/>
    </source>
</evidence>
<reference evidence="12" key="3">
    <citation type="submission" date="2025-09" db="UniProtKB">
        <authorList>
            <consortium name="Ensembl"/>
        </authorList>
    </citation>
    <scope>IDENTIFICATION</scope>
</reference>
<reference evidence="12" key="1">
    <citation type="submission" date="2015-11" db="EMBL/GenBank/DDBJ databases">
        <authorList>
            <consortium name="International Coturnix japonica Genome Analysis Consortium"/>
            <person name="Warren W."/>
            <person name="Burt D.W."/>
            <person name="Antin P.B."/>
            <person name="Lanford R."/>
            <person name="Gros J."/>
            <person name="Wilson R.K."/>
        </authorList>
    </citation>
    <scope>NUCLEOTIDE SEQUENCE [LARGE SCALE GENOMIC DNA]</scope>
</reference>
<name>A0A8C2U7N8_COTJA</name>
<dbReference type="InterPro" id="IPR051855">
    <property type="entry name" value="eIF2B_beta_subunit"/>
</dbReference>
<dbReference type="GO" id="GO:0005851">
    <property type="term" value="C:eukaryotic translation initiation factor 2B complex"/>
    <property type="evidence" value="ECO:0007669"/>
    <property type="project" value="TreeGrafter"/>
</dbReference>
<evidence type="ECO:0000313" key="13">
    <source>
        <dbReference type="Proteomes" id="UP000694412"/>
    </source>
</evidence>
<evidence type="ECO:0000256" key="10">
    <source>
        <dbReference type="RuleBase" id="RU003814"/>
    </source>
</evidence>
<keyword evidence="13" id="KW-1185">Reference proteome</keyword>
<dbReference type="AlphaFoldDB" id="A0A8C2U7N8"/>
<evidence type="ECO:0000256" key="7">
    <source>
        <dbReference type="ARBA" id="ARBA00044122"/>
    </source>
</evidence>
<keyword evidence="5" id="KW-0648">Protein biosynthesis</keyword>
<dbReference type="GeneTree" id="ENSGT00550000074908"/>
<dbReference type="Proteomes" id="UP000694412">
    <property type="component" value="Chromosome 5"/>
</dbReference>
<comment type="function">
    <text evidence="6">Acts as a component of the translation initiation factor 2B (eIF2B) complex, which catalyzes the exchange of GDP for GTP on eukaryotic initiation factor 2 (eIF2) gamma subunit. Its guanine nucleotide exchange factor activity is repressed when bound to eIF2 complex phosphorylated on the alpha subunit, thereby limiting the amount of methionyl-initiator methionine tRNA available to the ribosome and consequently global translation is repressed.</text>
</comment>
<feature type="region of interest" description="Disordered" evidence="11">
    <location>
        <begin position="111"/>
        <end position="139"/>
    </location>
</feature>
<evidence type="ECO:0000256" key="8">
    <source>
        <dbReference type="ARBA" id="ARBA00044228"/>
    </source>
</evidence>
<dbReference type="Pfam" id="PF01008">
    <property type="entry name" value="IF-2B"/>
    <property type="match status" value="1"/>
</dbReference>
<feature type="compositionally biased region" description="Low complexity" evidence="11">
    <location>
        <begin position="250"/>
        <end position="260"/>
    </location>
</feature>
<dbReference type="SUPFAM" id="SSF100950">
    <property type="entry name" value="NagB/RpiA/CoA transferase-like"/>
    <property type="match status" value="1"/>
</dbReference>
<feature type="region of interest" description="Disordered" evidence="11">
    <location>
        <begin position="231"/>
        <end position="260"/>
    </location>
</feature>
<evidence type="ECO:0000256" key="1">
    <source>
        <dbReference type="ARBA" id="ARBA00004514"/>
    </source>
</evidence>
<dbReference type="GO" id="GO:0005085">
    <property type="term" value="F:guanyl-nucleotide exchange factor activity"/>
    <property type="evidence" value="ECO:0007669"/>
    <property type="project" value="TreeGrafter"/>
</dbReference>
<proteinExistence type="inferred from homology"/>
<dbReference type="GO" id="GO:0005829">
    <property type="term" value="C:cytosol"/>
    <property type="evidence" value="ECO:0007669"/>
    <property type="project" value="UniProtKB-SubCell"/>
</dbReference>